<dbReference type="RefSeq" id="WP_213140333.1">
    <property type="nucleotide sequence ID" value="NZ_JAGYPE020000001.1"/>
</dbReference>
<reference evidence="6" key="1">
    <citation type="submission" date="2021-05" db="EMBL/GenBank/DDBJ databases">
        <title>Novel Bacillus species.</title>
        <authorList>
            <person name="Liu G."/>
        </authorList>
    </citation>
    <scope>NUCLEOTIDE SEQUENCE</scope>
    <source>
        <strain evidence="6 8">FJAT-50051</strain>
    </source>
</reference>
<dbReference type="EMBL" id="JAGYPE020000001">
    <property type="protein sequence ID" value="MCH6263921.1"/>
    <property type="molecule type" value="Genomic_DNA"/>
</dbReference>
<keyword evidence="3" id="KW-0963">Cytoplasm</keyword>
<dbReference type="GO" id="GO:0006935">
    <property type="term" value="P:chemotaxis"/>
    <property type="evidence" value="ECO:0007669"/>
    <property type="project" value="UniProtKB-KW"/>
</dbReference>
<evidence type="ECO:0000259" key="5">
    <source>
        <dbReference type="PROSITE" id="PS50851"/>
    </source>
</evidence>
<keyword evidence="4" id="KW-0145">Chemotaxis</keyword>
<evidence type="ECO:0000256" key="3">
    <source>
        <dbReference type="ARBA" id="ARBA00022490"/>
    </source>
</evidence>
<dbReference type="SUPFAM" id="SSF50341">
    <property type="entry name" value="CheW-like"/>
    <property type="match status" value="1"/>
</dbReference>
<organism evidence="6">
    <name type="scientific">Neobacillus citreus</name>
    <dbReference type="NCBI Taxonomy" id="2833578"/>
    <lineage>
        <taxon>Bacteria</taxon>
        <taxon>Bacillati</taxon>
        <taxon>Bacillota</taxon>
        <taxon>Bacilli</taxon>
        <taxon>Bacillales</taxon>
        <taxon>Bacillaceae</taxon>
        <taxon>Neobacillus</taxon>
    </lineage>
</organism>
<protein>
    <recommendedName>
        <fullName evidence="2">Chemotaxis protein CheW</fullName>
    </recommendedName>
</protein>
<dbReference type="EMBL" id="JAGYPE010000001">
    <property type="protein sequence ID" value="MBS4180337.1"/>
    <property type="molecule type" value="Genomic_DNA"/>
</dbReference>
<comment type="subcellular location">
    <subcellularLocation>
        <location evidence="1">Cytoplasm</location>
    </subcellularLocation>
</comment>
<accession>A0A942Y690</accession>
<dbReference type="PROSITE" id="PS50851">
    <property type="entry name" value="CHEW"/>
    <property type="match status" value="1"/>
</dbReference>
<proteinExistence type="predicted"/>
<dbReference type="InterPro" id="IPR002545">
    <property type="entry name" value="CheW-lke_dom"/>
</dbReference>
<comment type="caution">
    <text evidence="6">The sequence shown here is derived from an EMBL/GenBank/DDBJ whole genome shotgun (WGS) entry which is preliminary data.</text>
</comment>
<name>A0A942Y690_9BACI</name>
<feature type="domain" description="CheW-like" evidence="5">
    <location>
        <begin position="3"/>
        <end position="140"/>
    </location>
</feature>
<evidence type="ECO:0000256" key="1">
    <source>
        <dbReference type="ARBA" id="ARBA00004496"/>
    </source>
</evidence>
<dbReference type="InterPro" id="IPR039315">
    <property type="entry name" value="CheW"/>
</dbReference>
<sequence length="140" mass="15870">METMKIVAFKLGNEEYGLDIDYVQSIERIQHITRVPNAPSYVQGVINLRGNVTPIIDLRSKLNIGEVSFTEQTRVIITKYEEIELGFSVDQTSDVIDITAEMIEPAFESELDNDFFGGIAKIEERLIIFLKLTELIKATT</sequence>
<dbReference type="Pfam" id="PF01584">
    <property type="entry name" value="CheW"/>
    <property type="match status" value="1"/>
</dbReference>
<dbReference type="InterPro" id="IPR036061">
    <property type="entry name" value="CheW-like_dom_sf"/>
</dbReference>
<dbReference type="FunFam" id="2.40.50.180:FF:000002">
    <property type="entry name" value="Chemotaxis protein CheW"/>
    <property type="match status" value="1"/>
</dbReference>
<evidence type="ECO:0000313" key="7">
    <source>
        <dbReference type="EMBL" id="MCH6263921.1"/>
    </source>
</evidence>
<dbReference type="Gene3D" id="2.40.50.180">
    <property type="entry name" value="CheA-289, Domain 4"/>
    <property type="match status" value="1"/>
</dbReference>
<dbReference type="GO" id="GO:0007165">
    <property type="term" value="P:signal transduction"/>
    <property type="evidence" value="ECO:0007669"/>
    <property type="project" value="InterPro"/>
</dbReference>
<dbReference type="SMART" id="SM00260">
    <property type="entry name" value="CheW"/>
    <property type="match status" value="1"/>
</dbReference>
<evidence type="ECO:0000313" key="8">
    <source>
        <dbReference type="Proteomes" id="UP000677265"/>
    </source>
</evidence>
<dbReference type="Proteomes" id="UP000677265">
    <property type="component" value="Unassembled WGS sequence"/>
</dbReference>
<dbReference type="Gene3D" id="2.30.30.40">
    <property type="entry name" value="SH3 Domains"/>
    <property type="match status" value="1"/>
</dbReference>
<evidence type="ECO:0000256" key="2">
    <source>
        <dbReference type="ARBA" id="ARBA00021483"/>
    </source>
</evidence>
<dbReference type="AlphaFoldDB" id="A0A942Y690"/>
<evidence type="ECO:0000313" key="6">
    <source>
        <dbReference type="EMBL" id="MBS4180337.1"/>
    </source>
</evidence>
<dbReference type="PANTHER" id="PTHR22617:SF23">
    <property type="entry name" value="CHEMOTAXIS PROTEIN CHEW"/>
    <property type="match status" value="1"/>
</dbReference>
<keyword evidence="8" id="KW-1185">Reference proteome</keyword>
<gene>
    <name evidence="7" type="ORF">KHB02_000085</name>
    <name evidence="6" type="ORF">KHB02_02920</name>
</gene>
<dbReference type="GO" id="GO:0005829">
    <property type="term" value="C:cytosol"/>
    <property type="evidence" value="ECO:0007669"/>
    <property type="project" value="TreeGrafter"/>
</dbReference>
<dbReference type="PANTHER" id="PTHR22617">
    <property type="entry name" value="CHEMOTAXIS SENSOR HISTIDINE KINASE-RELATED"/>
    <property type="match status" value="1"/>
</dbReference>
<evidence type="ECO:0000256" key="4">
    <source>
        <dbReference type="ARBA" id="ARBA00022500"/>
    </source>
</evidence>